<proteinExistence type="inferred from homology"/>
<dbReference type="AlphaFoldDB" id="A0A2T0N3F9"/>
<evidence type="ECO:0000256" key="4">
    <source>
        <dbReference type="RuleBase" id="RU000363"/>
    </source>
</evidence>
<dbReference type="InterPro" id="IPR045313">
    <property type="entry name" value="CBR1-like"/>
</dbReference>
<reference evidence="5 6" key="1">
    <citation type="submission" date="2018-03" db="EMBL/GenBank/DDBJ databases">
        <title>Genomic Encyclopedia of Type Strains, Phase III (KMG-III): the genomes of soil and plant-associated and newly described type strains.</title>
        <authorList>
            <person name="Whitman W."/>
        </authorList>
    </citation>
    <scope>NUCLEOTIDE SEQUENCE [LARGE SCALE GENOMIC DNA]</scope>
    <source>
        <strain evidence="5 6">CGMCC 4.7104</strain>
    </source>
</reference>
<organism evidence="5 6">
    <name type="scientific">Nonomuraea fuscirosea</name>
    <dbReference type="NCBI Taxonomy" id="1291556"/>
    <lineage>
        <taxon>Bacteria</taxon>
        <taxon>Bacillati</taxon>
        <taxon>Actinomycetota</taxon>
        <taxon>Actinomycetes</taxon>
        <taxon>Streptosporangiales</taxon>
        <taxon>Streptosporangiaceae</taxon>
        <taxon>Nonomuraea</taxon>
    </lineage>
</organism>
<dbReference type="Proteomes" id="UP000238312">
    <property type="component" value="Unassembled WGS sequence"/>
</dbReference>
<dbReference type="RefSeq" id="WP_106238617.1">
    <property type="nucleotide sequence ID" value="NZ_JBFAIL010000003.1"/>
</dbReference>
<evidence type="ECO:0000313" key="5">
    <source>
        <dbReference type="EMBL" id="PRX66705.1"/>
    </source>
</evidence>
<dbReference type="Gene3D" id="3.40.50.720">
    <property type="entry name" value="NAD(P)-binding Rossmann-like Domain"/>
    <property type="match status" value="1"/>
</dbReference>
<evidence type="ECO:0000256" key="3">
    <source>
        <dbReference type="ARBA" id="ARBA00023002"/>
    </source>
</evidence>
<keyword evidence="6" id="KW-1185">Reference proteome</keyword>
<dbReference type="PANTHER" id="PTHR43490:SF99">
    <property type="entry name" value="SHORT-CHAIN DEHYDROGENASE_REDUCTASE"/>
    <property type="match status" value="1"/>
</dbReference>
<evidence type="ECO:0000256" key="1">
    <source>
        <dbReference type="ARBA" id="ARBA00006484"/>
    </source>
</evidence>
<accession>A0A2T0N3F9</accession>
<dbReference type="EMBL" id="PVNG01000005">
    <property type="protein sequence ID" value="PRX66705.1"/>
    <property type="molecule type" value="Genomic_DNA"/>
</dbReference>
<dbReference type="PANTHER" id="PTHR43490">
    <property type="entry name" value="(+)-NEOMENTHOL DEHYDROGENASE"/>
    <property type="match status" value="1"/>
</dbReference>
<comment type="caution">
    <text evidence="5">The sequence shown here is derived from an EMBL/GenBank/DDBJ whole genome shotgun (WGS) entry which is preliminary data.</text>
</comment>
<dbReference type="InterPro" id="IPR036291">
    <property type="entry name" value="NAD(P)-bd_dom_sf"/>
</dbReference>
<protein>
    <submittedName>
        <fullName evidence="5">NADP-dependent 3-hydroxy acid dehydrogenase YdfG</fullName>
    </submittedName>
</protein>
<dbReference type="GO" id="GO:0016616">
    <property type="term" value="F:oxidoreductase activity, acting on the CH-OH group of donors, NAD or NADP as acceptor"/>
    <property type="evidence" value="ECO:0007669"/>
    <property type="project" value="InterPro"/>
</dbReference>
<dbReference type="CDD" id="cd05324">
    <property type="entry name" value="carb_red_PTCR-like_SDR_c"/>
    <property type="match status" value="1"/>
</dbReference>
<sequence>MNDFVAPQDSTALVTGANKGIGKEIARQLADAGFTVHVGSRDLDRGEQAAKEIGGDARPLVIDVTDEESIAAAARAVGSLDVLVNNAGIMADDAKAPEASMDGFRRTYETNVFGVLAVTNAFLPALRRSPRPRIVNISSGTGSLTQSADPAHPFAVSVGSAAAYRSSKAALNALTLYYAQALDAEGFKVNALAPGLRKTDLTARAASGGDPAEAAEAAVRLALLPDDGPTGAFVSWDGSTVPW</sequence>
<evidence type="ECO:0000256" key="2">
    <source>
        <dbReference type="ARBA" id="ARBA00022857"/>
    </source>
</evidence>
<name>A0A2T0N3F9_9ACTN</name>
<dbReference type="PRINTS" id="PR00081">
    <property type="entry name" value="GDHRDH"/>
</dbReference>
<gene>
    <name evidence="5" type="ORF">B0I32_105145</name>
</gene>
<dbReference type="PRINTS" id="PR00080">
    <property type="entry name" value="SDRFAMILY"/>
</dbReference>
<keyword evidence="3" id="KW-0560">Oxidoreductase</keyword>
<keyword evidence="2" id="KW-0521">NADP</keyword>
<evidence type="ECO:0000313" key="6">
    <source>
        <dbReference type="Proteomes" id="UP000238312"/>
    </source>
</evidence>
<dbReference type="InterPro" id="IPR002347">
    <property type="entry name" value="SDR_fam"/>
</dbReference>
<dbReference type="OrthoDB" id="9781117at2"/>
<comment type="similarity">
    <text evidence="1 4">Belongs to the short-chain dehydrogenases/reductases (SDR) family.</text>
</comment>
<dbReference type="Pfam" id="PF00106">
    <property type="entry name" value="adh_short"/>
    <property type="match status" value="1"/>
</dbReference>
<dbReference type="SUPFAM" id="SSF51735">
    <property type="entry name" value="NAD(P)-binding Rossmann-fold domains"/>
    <property type="match status" value="1"/>
</dbReference>